<dbReference type="Gene3D" id="1.10.10.10">
    <property type="entry name" value="Winged helix-like DNA-binding domain superfamily/Winged helix DNA-binding domain"/>
    <property type="match status" value="1"/>
</dbReference>
<name>N6YQN8_9RHOO</name>
<dbReference type="GO" id="GO:0003700">
    <property type="term" value="F:DNA-binding transcription factor activity"/>
    <property type="evidence" value="ECO:0007669"/>
    <property type="project" value="InterPro"/>
</dbReference>
<dbReference type="EMBL" id="AMXF01000095">
    <property type="protein sequence ID" value="ENO96606.1"/>
    <property type="molecule type" value="Genomic_DNA"/>
</dbReference>
<feature type="domain" description="HTH gntR-type" evidence="8">
    <location>
        <begin position="25"/>
        <end position="93"/>
    </location>
</feature>
<dbReference type="GO" id="GO:0003677">
    <property type="term" value="F:DNA binding"/>
    <property type="evidence" value="ECO:0007669"/>
    <property type="project" value="UniProtKB-KW"/>
</dbReference>
<evidence type="ECO:0000313" key="9">
    <source>
        <dbReference type="EMBL" id="ENO96606.1"/>
    </source>
</evidence>
<dbReference type="SMART" id="SM00345">
    <property type="entry name" value="HTH_GNTR"/>
    <property type="match status" value="1"/>
</dbReference>
<evidence type="ECO:0000256" key="2">
    <source>
        <dbReference type="ARBA" id="ARBA00023015"/>
    </source>
</evidence>
<comment type="caution">
    <text evidence="9">The sequence shown here is derived from an EMBL/GenBank/DDBJ whole genome shotgun (WGS) entry which is preliminary data.</text>
</comment>
<evidence type="ECO:0000256" key="4">
    <source>
        <dbReference type="ARBA" id="ARBA00023163"/>
    </source>
</evidence>
<keyword evidence="2" id="KW-0805">Transcription regulation</keyword>
<keyword evidence="10" id="KW-1185">Reference proteome</keyword>
<sequence length="289" mass="31281">MSDPKEIAIMSTGPSFSAVVQPRRPRLSDTIAEQIEGLIANGALKPGDSLPPERDLSKQLDVSRPSLREALLVLESRGLLQARRGGGYCVTDVTGPVITDPLVHLLQRHPSTVDDVLELRHGIECIAAQFAALRATDADIKKLNGLVTRMRKRKGEFDALEDADRDVDFHMAVAEASHNIALLHVTRGIFNLMRINMLRAREALYHQQGNVGLLDEQHAEIVKAIAARDPAAARKAANLHLSFVQASLREVAMSDTVKPGARSKRVRGRQAEDGGAGLDAGSPSDPLAP</sequence>
<evidence type="ECO:0000256" key="1">
    <source>
        <dbReference type="ARBA" id="ARBA00022491"/>
    </source>
</evidence>
<dbReference type="Pfam" id="PF00392">
    <property type="entry name" value="GntR"/>
    <property type="match status" value="1"/>
</dbReference>
<keyword evidence="1" id="KW-0678">Repressor</keyword>
<dbReference type="Pfam" id="PF07729">
    <property type="entry name" value="FCD"/>
    <property type="match status" value="1"/>
</dbReference>
<dbReference type="SUPFAM" id="SSF46785">
    <property type="entry name" value="Winged helix' DNA-binding domain"/>
    <property type="match status" value="1"/>
</dbReference>
<comment type="function">
    <text evidence="5">Transcriptional repressor for the pyruvate dehydrogenase complex genes aceEF and lpd.</text>
</comment>
<dbReference type="Gene3D" id="1.20.120.530">
    <property type="entry name" value="GntR ligand-binding domain-like"/>
    <property type="match status" value="1"/>
</dbReference>
<evidence type="ECO:0000256" key="6">
    <source>
        <dbReference type="ARBA" id="ARBA00039592"/>
    </source>
</evidence>
<dbReference type="CDD" id="cd07377">
    <property type="entry name" value="WHTH_GntR"/>
    <property type="match status" value="1"/>
</dbReference>
<dbReference type="PRINTS" id="PR00035">
    <property type="entry name" value="HTHGNTR"/>
</dbReference>
<dbReference type="InterPro" id="IPR000524">
    <property type="entry name" value="Tscrpt_reg_HTH_GntR"/>
</dbReference>
<dbReference type="InterPro" id="IPR036390">
    <property type="entry name" value="WH_DNA-bd_sf"/>
</dbReference>
<evidence type="ECO:0000313" key="10">
    <source>
        <dbReference type="Proteomes" id="UP000013047"/>
    </source>
</evidence>
<keyword evidence="4" id="KW-0804">Transcription</keyword>
<dbReference type="PROSITE" id="PS50949">
    <property type="entry name" value="HTH_GNTR"/>
    <property type="match status" value="1"/>
</dbReference>
<evidence type="ECO:0000256" key="3">
    <source>
        <dbReference type="ARBA" id="ARBA00023125"/>
    </source>
</evidence>
<organism evidence="9 10">
    <name type="scientific">Thauera phenylacetica B4P</name>
    <dbReference type="NCBI Taxonomy" id="1234382"/>
    <lineage>
        <taxon>Bacteria</taxon>
        <taxon>Pseudomonadati</taxon>
        <taxon>Pseudomonadota</taxon>
        <taxon>Betaproteobacteria</taxon>
        <taxon>Rhodocyclales</taxon>
        <taxon>Zoogloeaceae</taxon>
        <taxon>Thauera</taxon>
    </lineage>
</organism>
<dbReference type="Proteomes" id="UP000013047">
    <property type="component" value="Unassembled WGS sequence"/>
</dbReference>
<dbReference type="AlphaFoldDB" id="N6YQN8"/>
<dbReference type="PANTHER" id="PTHR43537">
    <property type="entry name" value="TRANSCRIPTIONAL REGULATOR, GNTR FAMILY"/>
    <property type="match status" value="1"/>
</dbReference>
<dbReference type="PANTHER" id="PTHR43537:SF34">
    <property type="entry name" value="PYRUVATE DEHYDROGENASE COMPLEX REPRESSOR"/>
    <property type="match status" value="1"/>
</dbReference>
<dbReference type="InterPro" id="IPR011711">
    <property type="entry name" value="GntR_C"/>
</dbReference>
<dbReference type="RefSeq" id="WP_004365117.1">
    <property type="nucleotide sequence ID" value="NZ_AMXF01000095.1"/>
</dbReference>
<evidence type="ECO:0000256" key="7">
    <source>
        <dbReference type="SAM" id="MobiDB-lite"/>
    </source>
</evidence>
<gene>
    <name evidence="9" type="ORF">C667_13130</name>
</gene>
<dbReference type="InterPro" id="IPR008920">
    <property type="entry name" value="TF_FadR/GntR_C"/>
</dbReference>
<keyword evidence="3" id="KW-0238">DNA-binding</keyword>
<dbReference type="SUPFAM" id="SSF48008">
    <property type="entry name" value="GntR ligand-binding domain-like"/>
    <property type="match status" value="1"/>
</dbReference>
<protein>
    <recommendedName>
        <fullName evidence="6">Pyruvate dehydrogenase complex repressor</fullName>
    </recommendedName>
</protein>
<feature type="region of interest" description="Disordered" evidence="7">
    <location>
        <begin position="254"/>
        <end position="289"/>
    </location>
</feature>
<accession>N6YQN8</accession>
<evidence type="ECO:0000256" key="5">
    <source>
        <dbReference type="ARBA" id="ARBA00037357"/>
    </source>
</evidence>
<evidence type="ECO:0000259" key="8">
    <source>
        <dbReference type="PROSITE" id="PS50949"/>
    </source>
</evidence>
<proteinExistence type="predicted"/>
<dbReference type="SMART" id="SM00895">
    <property type="entry name" value="FCD"/>
    <property type="match status" value="1"/>
</dbReference>
<reference evidence="9 10" key="1">
    <citation type="submission" date="2012-09" db="EMBL/GenBank/DDBJ databases">
        <title>Draft Genome Sequences of 6 Strains from Genus Thauera.</title>
        <authorList>
            <person name="Liu B."/>
            <person name="Shapleigh J.P."/>
            <person name="Frostegard A.H."/>
        </authorList>
    </citation>
    <scope>NUCLEOTIDE SEQUENCE [LARGE SCALE GENOMIC DNA]</scope>
    <source>
        <strain evidence="9 10">B4P</strain>
    </source>
</reference>
<dbReference type="InterPro" id="IPR036388">
    <property type="entry name" value="WH-like_DNA-bd_sf"/>
</dbReference>